<dbReference type="Proteomes" id="UP001054252">
    <property type="component" value="Unassembled WGS sequence"/>
</dbReference>
<proteinExistence type="predicted"/>
<protein>
    <submittedName>
        <fullName evidence="1">Uncharacterized protein</fullName>
    </submittedName>
</protein>
<evidence type="ECO:0000313" key="1">
    <source>
        <dbReference type="EMBL" id="GKV16322.1"/>
    </source>
</evidence>
<evidence type="ECO:0000313" key="2">
    <source>
        <dbReference type="Proteomes" id="UP001054252"/>
    </source>
</evidence>
<dbReference type="EMBL" id="BPVZ01000045">
    <property type="protein sequence ID" value="GKV16322.1"/>
    <property type="molecule type" value="Genomic_DNA"/>
</dbReference>
<reference evidence="1 2" key="1">
    <citation type="journal article" date="2021" name="Commun. Biol.">
        <title>The genome of Shorea leprosula (Dipterocarpaceae) highlights the ecological relevance of drought in aseasonal tropical rainforests.</title>
        <authorList>
            <person name="Ng K.K.S."/>
            <person name="Kobayashi M.J."/>
            <person name="Fawcett J.A."/>
            <person name="Hatakeyama M."/>
            <person name="Paape T."/>
            <person name="Ng C.H."/>
            <person name="Ang C.C."/>
            <person name="Tnah L.H."/>
            <person name="Lee C.T."/>
            <person name="Nishiyama T."/>
            <person name="Sese J."/>
            <person name="O'Brien M.J."/>
            <person name="Copetti D."/>
            <person name="Mohd Noor M.I."/>
            <person name="Ong R.C."/>
            <person name="Putra M."/>
            <person name="Sireger I.Z."/>
            <person name="Indrioko S."/>
            <person name="Kosugi Y."/>
            <person name="Izuno A."/>
            <person name="Isagi Y."/>
            <person name="Lee S.L."/>
            <person name="Shimizu K.K."/>
        </authorList>
    </citation>
    <scope>NUCLEOTIDE SEQUENCE [LARGE SCALE GENOMIC DNA]</scope>
    <source>
        <strain evidence="1">214</strain>
    </source>
</reference>
<gene>
    <name evidence="1" type="ORF">SLEP1_g26980</name>
</gene>
<keyword evidence="2" id="KW-1185">Reference proteome</keyword>
<comment type="caution">
    <text evidence="1">The sequence shown here is derived from an EMBL/GenBank/DDBJ whole genome shotgun (WGS) entry which is preliminary data.</text>
</comment>
<organism evidence="1 2">
    <name type="scientific">Rubroshorea leprosula</name>
    <dbReference type="NCBI Taxonomy" id="152421"/>
    <lineage>
        <taxon>Eukaryota</taxon>
        <taxon>Viridiplantae</taxon>
        <taxon>Streptophyta</taxon>
        <taxon>Embryophyta</taxon>
        <taxon>Tracheophyta</taxon>
        <taxon>Spermatophyta</taxon>
        <taxon>Magnoliopsida</taxon>
        <taxon>eudicotyledons</taxon>
        <taxon>Gunneridae</taxon>
        <taxon>Pentapetalae</taxon>
        <taxon>rosids</taxon>
        <taxon>malvids</taxon>
        <taxon>Malvales</taxon>
        <taxon>Dipterocarpaceae</taxon>
        <taxon>Rubroshorea</taxon>
    </lineage>
</organism>
<name>A0AAV5JXK0_9ROSI</name>
<dbReference type="AlphaFoldDB" id="A0AAV5JXK0"/>
<sequence length="55" mass="6348">MNSVKIVITQNGLRRYKLQSPILRTLFFLTLTFQFTDFEATNPTPTLITIATSER</sequence>
<accession>A0AAV5JXK0</accession>